<evidence type="ECO:0000313" key="2">
    <source>
        <dbReference type="Proteomes" id="UP001281761"/>
    </source>
</evidence>
<organism evidence="1 2">
    <name type="scientific">Blattamonas nauphoetae</name>
    <dbReference type="NCBI Taxonomy" id="2049346"/>
    <lineage>
        <taxon>Eukaryota</taxon>
        <taxon>Metamonada</taxon>
        <taxon>Preaxostyla</taxon>
        <taxon>Oxymonadida</taxon>
        <taxon>Blattamonas</taxon>
    </lineage>
</organism>
<name>A0ABQ9XSQ7_9EUKA</name>
<protein>
    <submittedName>
        <fullName evidence="1">Uncharacterized protein</fullName>
    </submittedName>
</protein>
<dbReference type="EMBL" id="JARBJD010000080">
    <property type="protein sequence ID" value="KAK2954297.1"/>
    <property type="molecule type" value="Genomic_DNA"/>
</dbReference>
<reference evidence="1 2" key="1">
    <citation type="journal article" date="2022" name="bioRxiv">
        <title>Genomics of Preaxostyla Flagellates Illuminates Evolutionary Transitions and the Path Towards Mitochondrial Loss.</title>
        <authorList>
            <person name="Novak L.V.F."/>
            <person name="Treitli S.C."/>
            <person name="Pyrih J."/>
            <person name="Halakuc P."/>
            <person name="Pipaliya S.V."/>
            <person name="Vacek V."/>
            <person name="Brzon O."/>
            <person name="Soukal P."/>
            <person name="Eme L."/>
            <person name="Dacks J.B."/>
            <person name="Karnkowska A."/>
            <person name="Elias M."/>
            <person name="Hampl V."/>
        </authorList>
    </citation>
    <scope>NUCLEOTIDE SEQUENCE [LARGE SCALE GENOMIC DNA]</scope>
    <source>
        <strain evidence="1">NAU3</strain>
        <tissue evidence="1">Gut</tissue>
    </source>
</reference>
<evidence type="ECO:0000313" key="1">
    <source>
        <dbReference type="EMBL" id="KAK2954297.1"/>
    </source>
</evidence>
<keyword evidence="2" id="KW-1185">Reference proteome</keyword>
<comment type="caution">
    <text evidence="1">The sequence shown here is derived from an EMBL/GenBank/DDBJ whole genome shotgun (WGS) entry which is preliminary data.</text>
</comment>
<proteinExistence type="predicted"/>
<gene>
    <name evidence="1" type="ORF">BLNAU_10796</name>
</gene>
<sequence>MSHQPFTQTFDQHHAPLPDYKSHQHTLIFNFPSSRPPVDIEKAKQRNLLEVILSQICGDSQAIRPMMLQDLLVLVTESDWALSTIPDVDYIKPLEQYCEKVKPCDVPGEHMKMNWIASVDRRFPPSFSAGRDRI</sequence>
<dbReference type="Proteomes" id="UP001281761">
    <property type="component" value="Unassembled WGS sequence"/>
</dbReference>
<accession>A0ABQ9XSQ7</accession>